<evidence type="ECO:0000256" key="2">
    <source>
        <dbReference type="SAM" id="SignalP"/>
    </source>
</evidence>
<feature type="region of interest" description="Disordered" evidence="1">
    <location>
        <begin position="129"/>
        <end position="275"/>
    </location>
</feature>
<accession>A0A6P3XTJ5</accession>
<dbReference type="AlphaFoldDB" id="A0A6P3XTJ5"/>
<feature type="signal peptide" evidence="2">
    <location>
        <begin position="1"/>
        <end position="24"/>
    </location>
</feature>
<feature type="compositionally biased region" description="Basic and acidic residues" evidence="1">
    <location>
        <begin position="191"/>
        <end position="206"/>
    </location>
</feature>
<protein>
    <submittedName>
        <fullName evidence="4">Uncharacterized protein LOC106747890</fullName>
    </submittedName>
</protein>
<organism evidence="3 4">
    <name type="scientific">Dinoponera quadriceps</name>
    <name type="common">South American ant</name>
    <dbReference type="NCBI Taxonomy" id="609295"/>
    <lineage>
        <taxon>Eukaryota</taxon>
        <taxon>Metazoa</taxon>
        <taxon>Ecdysozoa</taxon>
        <taxon>Arthropoda</taxon>
        <taxon>Hexapoda</taxon>
        <taxon>Insecta</taxon>
        <taxon>Pterygota</taxon>
        <taxon>Neoptera</taxon>
        <taxon>Endopterygota</taxon>
        <taxon>Hymenoptera</taxon>
        <taxon>Apocrita</taxon>
        <taxon>Aculeata</taxon>
        <taxon>Formicoidea</taxon>
        <taxon>Formicidae</taxon>
        <taxon>Ponerinae</taxon>
        <taxon>Ponerini</taxon>
        <taxon>Dinoponera</taxon>
    </lineage>
</organism>
<feature type="compositionally biased region" description="Basic and acidic residues" evidence="1">
    <location>
        <begin position="149"/>
        <end position="183"/>
    </location>
</feature>
<feature type="region of interest" description="Disordered" evidence="1">
    <location>
        <begin position="290"/>
        <end position="317"/>
    </location>
</feature>
<dbReference type="Pfam" id="PF16009">
    <property type="entry name" value="DUF4779"/>
    <property type="match status" value="1"/>
</dbReference>
<proteinExistence type="predicted"/>
<keyword evidence="2" id="KW-0732">Signal</keyword>
<dbReference type="Proteomes" id="UP000515204">
    <property type="component" value="Unplaced"/>
</dbReference>
<dbReference type="KEGG" id="dqu:106747890"/>
<gene>
    <name evidence="4" type="primary">LOC106747890</name>
</gene>
<feature type="compositionally biased region" description="Basic and acidic residues" evidence="1">
    <location>
        <begin position="214"/>
        <end position="243"/>
    </location>
</feature>
<name>A0A6P3XTJ5_DINQU</name>
<feature type="region of interest" description="Disordered" evidence="1">
    <location>
        <begin position="55"/>
        <end position="81"/>
    </location>
</feature>
<feature type="chain" id="PRO_5028304715" evidence="2">
    <location>
        <begin position="25"/>
        <end position="317"/>
    </location>
</feature>
<feature type="compositionally biased region" description="Acidic residues" evidence="1">
    <location>
        <begin position="65"/>
        <end position="78"/>
    </location>
</feature>
<sequence length="317" mass="35361">MKIRGGWFNAWWCVTWALLLNVSARPLREEANEMYIGHPRSFDSTAAGYGFGRISASKSSGNADDSLEELEEDEEEGEVPSTMRAITARAKSEPVLLPLIIEPEAEMLPPGYKGVKPPGVSHMELVLVKPQTDRSGSRRSATSPTDDENPGKPDGFERDRDAYHAASEREVMRDDRGSDRRVASELSATGDTKRESERSERVESSGKGEGYSENENRAGKRADEIEGKKDVTVYESGDSREGVRNAGGYRNVYHRDESKKDADFYDNDRRGGHFEEHGRYDEKYAAEGMYGKAGSYESRVVKAKTNKRRKSEGTRAS</sequence>
<feature type="compositionally biased region" description="Basic and acidic residues" evidence="1">
    <location>
        <begin position="253"/>
        <end position="275"/>
    </location>
</feature>
<feature type="compositionally biased region" description="Basic residues" evidence="1">
    <location>
        <begin position="301"/>
        <end position="310"/>
    </location>
</feature>
<dbReference type="InterPro" id="IPR031959">
    <property type="entry name" value="DUF4779"/>
</dbReference>
<dbReference type="GeneID" id="106747890"/>
<dbReference type="RefSeq" id="XP_014481374.1">
    <property type="nucleotide sequence ID" value="XM_014625888.1"/>
</dbReference>
<keyword evidence="3" id="KW-1185">Reference proteome</keyword>
<evidence type="ECO:0000313" key="4">
    <source>
        <dbReference type="RefSeq" id="XP_014481374.1"/>
    </source>
</evidence>
<evidence type="ECO:0000313" key="3">
    <source>
        <dbReference type="Proteomes" id="UP000515204"/>
    </source>
</evidence>
<dbReference type="OrthoDB" id="6432502at2759"/>
<reference evidence="4" key="1">
    <citation type="submission" date="2025-08" db="UniProtKB">
        <authorList>
            <consortium name="RefSeq"/>
        </authorList>
    </citation>
    <scope>IDENTIFICATION</scope>
</reference>
<evidence type="ECO:0000256" key="1">
    <source>
        <dbReference type="SAM" id="MobiDB-lite"/>
    </source>
</evidence>